<proteinExistence type="predicted"/>
<dbReference type="Gene3D" id="1.20.1070.10">
    <property type="entry name" value="Rhodopsin 7-helix transmembrane proteins"/>
    <property type="match status" value="1"/>
</dbReference>
<name>A0A9D4QRV1_DREPO</name>
<sequence>MAFNSSDEGSNSTIVNDGILRELNSYEMHRIAAPELLVMDRVITPIFYFVGLIGNPLSAKIWLSKKVRKSNSSAIYLGSIAIVHTIFICIHIWMELLQAWGIKTFNRPNLCEVFMVLAMTVQYLTPLLILGFTFERFIAICFPFLKAKVCTVRGAVYAVVWLTLFALAIGLLQAYLWSYNPFNDICDLRPGTVTFNSIWTWASEMLIFVGVPLTVLVFNILVIREIKRMSVLTSSQGVDAGRGTNHTSTVTLLSVSFYLICTLLPATIVFTIQSSIPYGNSMTPAYKWVNDESWAPYLTYYHIRRIIEEICMSNYACYVFIYYATSTFFRENVDKIYKYVCNIPRNNSDSSLSVVNAYRRPKHVVRSDV</sequence>
<organism evidence="10 11">
    <name type="scientific">Dreissena polymorpha</name>
    <name type="common">Zebra mussel</name>
    <name type="synonym">Mytilus polymorpha</name>
    <dbReference type="NCBI Taxonomy" id="45954"/>
    <lineage>
        <taxon>Eukaryota</taxon>
        <taxon>Metazoa</taxon>
        <taxon>Spiralia</taxon>
        <taxon>Lophotrochozoa</taxon>
        <taxon>Mollusca</taxon>
        <taxon>Bivalvia</taxon>
        <taxon>Autobranchia</taxon>
        <taxon>Heteroconchia</taxon>
        <taxon>Euheterodonta</taxon>
        <taxon>Imparidentia</taxon>
        <taxon>Neoheterodontei</taxon>
        <taxon>Myida</taxon>
        <taxon>Dreissenoidea</taxon>
        <taxon>Dreissenidae</taxon>
        <taxon>Dreissena</taxon>
    </lineage>
</organism>
<dbReference type="InterPro" id="IPR017452">
    <property type="entry name" value="GPCR_Rhodpsn_7TM"/>
</dbReference>
<dbReference type="GO" id="GO:0005886">
    <property type="term" value="C:plasma membrane"/>
    <property type="evidence" value="ECO:0007669"/>
    <property type="project" value="TreeGrafter"/>
</dbReference>
<accession>A0A9D4QRV1</accession>
<keyword evidence="6" id="KW-0675">Receptor</keyword>
<keyword evidence="11" id="KW-1185">Reference proteome</keyword>
<keyword evidence="5 8" id="KW-0472">Membrane</keyword>
<evidence type="ECO:0000256" key="7">
    <source>
        <dbReference type="ARBA" id="ARBA00023224"/>
    </source>
</evidence>
<evidence type="ECO:0000313" key="11">
    <source>
        <dbReference type="Proteomes" id="UP000828390"/>
    </source>
</evidence>
<evidence type="ECO:0000256" key="2">
    <source>
        <dbReference type="ARBA" id="ARBA00022692"/>
    </source>
</evidence>
<dbReference type="Pfam" id="PF00001">
    <property type="entry name" value="7tm_1"/>
    <property type="match status" value="1"/>
</dbReference>
<evidence type="ECO:0000313" key="10">
    <source>
        <dbReference type="EMBL" id="KAH3840332.1"/>
    </source>
</evidence>
<evidence type="ECO:0000256" key="5">
    <source>
        <dbReference type="ARBA" id="ARBA00023136"/>
    </source>
</evidence>
<feature type="transmembrane region" description="Helical" evidence="8">
    <location>
        <begin position="250"/>
        <end position="272"/>
    </location>
</feature>
<evidence type="ECO:0000259" key="9">
    <source>
        <dbReference type="PROSITE" id="PS50262"/>
    </source>
</evidence>
<dbReference type="InterPro" id="IPR000276">
    <property type="entry name" value="GPCR_Rhodpsn"/>
</dbReference>
<protein>
    <recommendedName>
        <fullName evidence="9">G-protein coupled receptors family 1 profile domain-containing protein</fullName>
    </recommendedName>
</protein>
<feature type="transmembrane region" description="Helical" evidence="8">
    <location>
        <begin position="155"/>
        <end position="178"/>
    </location>
</feature>
<dbReference type="EMBL" id="JAIWYP010000004">
    <property type="protein sequence ID" value="KAH3840332.1"/>
    <property type="molecule type" value="Genomic_DNA"/>
</dbReference>
<feature type="transmembrane region" description="Helical" evidence="8">
    <location>
        <begin position="46"/>
        <end position="63"/>
    </location>
</feature>
<dbReference type="PANTHER" id="PTHR24243:SF233">
    <property type="entry name" value="THYROTROPIN-RELEASING HORMONE RECEPTOR"/>
    <property type="match status" value="1"/>
</dbReference>
<dbReference type="PROSITE" id="PS50262">
    <property type="entry name" value="G_PROTEIN_RECEP_F1_2"/>
    <property type="match status" value="1"/>
</dbReference>
<feature type="transmembrane region" description="Helical" evidence="8">
    <location>
        <begin position="198"/>
        <end position="222"/>
    </location>
</feature>
<evidence type="ECO:0000256" key="6">
    <source>
        <dbReference type="ARBA" id="ARBA00023170"/>
    </source>
</evidence>
<comment type="caution">
    <text evidence="10">The sequence shown here is derived from an EMBL/GenBank/DDBJ whole genome shotgun (WGS) entry which is preliminary data.</text>
</comment>
<keyword evidence="4" id="KW-0297">G-protein coupled receptor</keyword>
<keyword evidence="7" id="KW-0807">Transducer</keyword>
<evidence type="ECO:0000256" key="1">
    <source>
        <dbReference type="ARBA" id="ARBA00004141"/>
    </source>
</evidence>
<reference evidence="10" key="2">
    <citation type="submission" date="2020-11" db="EMBL/GenBank/DDBJ databases">
        <authorList>
            <person name="McCartney M.A."/>
            <person name="Auch B."/>
            <person name="Kono T."/>
            <person name="Mallez S."/>
            <person name="Becker A."/>
            <person name="Gohl D.M."/>
            <person name="Silverstein K.A.T."/>
            <person name="Koren S."/>
            <person name="Bechman K.B."/>
            <person name="Herman A."/>
            <person name="Abrahante J.E."/>
            <person name="Garbe J."/>
        </authorList>
    </citation>
    <scope>NUCLEOTIDE SEQUENCE</scope>
    <source>
        <strain evidence="10">Duluth1</strain>
        <tissue evidence="10">Whole animal</tissue>
    </source>
</reference>
<keyword evidence="3 8" id="KW-1133">Transmembrane helix</keyword>
<reference evidence="10" key="1">
    <citation type="journal article" date="2019" name="bioRxiv">
        <title>The Genome of the Zebra Mussel, Dreissena polymorpha: A Resource for Invasive Species Research.</title>
        <authorList>
            <person name="McCartney M.A."/>
            <person name="Auch B."/>
            <person name="Kono T."/>
            <person name="Mallez S."/>
            <person name="Zhang Y."/>
            <person name="Obille A."/>
            <person name="Becker A."/>
            <person name="Abrahante J.E."/>
            <person name="Garbe J."/>
            <person name="Badalamenti J.P."/>
            <person name="Herman A."/>
            <person name="Mangelson H."/>
            <person name="Liachko I."/>
            <person name="Sullivan S."/>
            <person name="Sone E.D."/>
            <person name="Koren S."/>
            <person name="Silverstein K.A.T."/>
            <person name="Beckman K.B."/>
            <person name="Gohl D.M."/>
        </authorList>
    </citation>
    <scope>NUCLEOTIDE SEQUENCE</scope>
    <source>
        <strain evidence="10">Duluth1</strain>
        <tissue evidence="10">Whole animal</tissue>
    </source>
</reference>
<feature type="domain" description="G-protein coupled receptors family 1 profile" evidence="9">
    <location>
        <begin position="54"/>
        <end position="322"/>
    </location>
</feature>
<comment type="subcellular location">
    <subcellularLocation>
        <location evidence="1">Membrane</location>
        <topology evidence="1">Multi-pass membrane protein</topology>
    </subcellularLocation>
</comment>
<feature type="transmembrane region" description="Helical" evidence="8">
    <location>
        <begin position="114"/>
        <end position="134"/>
    </location>
</feature>
<dbReference type="Proteomes" id="UP000828390">
    <property type="component" value="Unassembled WGS sequence"/>
</dbReference>
<dbReference type="PANTHER" id="PTHR24243">
    <property type="entry name" value="G-PROTEIN COUPLED RECEPTOR"/>
    <property type="match status" value="1"/>
</dbReference>
<dbReference type="AlphaFoldDB" id="A0A9D4QRV1"/>
<dbReference type="SUPFAM" id="SSF81321">
    <property type="entry name" value="Family A G protein-coupled receptor-like"/>
    <property type="match status" value="1"/>
</dbReference>
<evidence type="ECO:0000256" key="3">
    <source>
        <dbReference type="ARBA" id="ARBA00022989"/>
    </source>
</evidence>
<evidence type="ECO:0000256" key="4">
    <source>
        <dbReference type="ARBA" id="ARBA00023040"/>
    </source>
</evidence>
<dbReference type="GO" id="GO:0004930">
    <property type="term" value="F:G protein-coupled receptor activity"/>
    <property type="evidence" value="ECO:0007669"/>
    <property type="project" value="UniProtKB-KW"/>
</dbReference>
<feature type="transmembrane region" description="Helical" evidence="8">
    <location>
        <begin position="75"/>
        <end position="94"/>
    </location>
</feature>
<keyword evidence="2 8" id="KW-0812">Transmembrane</keyword>
<gene>
    <name evidence="10" type="ORF">DPMN_113779</name>
</gene>
<evidence type="ECO:0000256" key="8">
    <source>
        <dbReference type="SAM" id="Phobius"/>
    </source>
</evidence>